<keyword evidence="1 2" id="KW-0597">Phosphoprotein</keyword>
<dbReference type="SMART" id="SM00448">
    <property type="entry name" value="REC"/>
    <property type="match status" value="1"/>
</dbReference>
<organism evidence="5 6">
    <name type="scientific">Asprobacillus argus</name>
    <dbReference type="NCBI Taxonomy" id="3076534"/>
    <lineage>
        <taxon>Bacteria</taxon>
        <taxon>Pseudomonadati</taxon>
        <taxon>Bacteroidota</taxon>
        <taxon>Flavobacteriia</taxon>
        <taxon>Flavobacteriales</taxon>
        <taxon>Flavobacteriaceae</taxon>
        <taxon>Asprobacillus</taxon>
    </lineage>
</organism>
<name>A0ABU3LIC7_9FLAO</name>
<reference evidence="5 6" key="1">
    <citation type="submission" date="2023-09" db="EMBL/GenBank/DDBJ databases">
        <title>Novel taxa isolated from Blanes Bay.</title>
        <authorList>
            <person name="Rey-Velasco X."/>
            <person name="Lucena T."/>
        </authorList>
    </citation>
    <scope>NUCLEOTIDE SEQUENCE [LARGE SCALE GENOMIC DNA]</scope>
    <source>
        <strain evidence="5 6">S356</strain>
    </source>
</reference>
<feature type="domain" description="Response regulatory" evidence="3">
    <location>
        <begin position="6"/>
        <end position="121"/>
    </location>
</feature>
<dbReference type="PANTHER" id="PTHR44591">
    <property type="entry name" value="STRESS RESPONSE REGULATOR PROTEIN 1"/>
    <property type="match status" value="1"/>
</dbReference>
<keyword evidence="6" id="KW-1185">Reference proteome</keyword>
<dbReference type="PROSITE" id="PS50110">
    <property type="entry name" value="RESPONSE_REGULATORY"/>
    <property type="match status" value="1"/>
</dbReference>
<feature type="modified residue" description="4-aspartylphosphate" evidence="2">
    <location>
        <position position="56"/>
    </location>
</feature>
<dbReference type="RefSeq" id="WP_349242487.1">
    <property type="nucleotide sequence ID" value="NZ_JAVTTO010000005.1"/>
</dbReference>
<dbReference type="EMBL" id="JAVTTO010000005">
    <property type="protein sequence ID" value="MDT7833233.1"/>
    <property type="molecule type" value="Genomic_DNA"/>
</dbReference>
<dbReference type="Gene3D" id="2.40.50.1020">
    <property type="entry name" value="LytTr DNA-binding domain"/>
    <property type="match status" value="1"/>
</dbReference>
<accession>A0ABU3LIC7</accession>
<evidence type="ECO:0000259" key="3">
    <source>
        <dbReference type="PROSITE" id="PS50110"/>
    </source>
</evidence>
<evidence type="ECO:0000256" key="2">
    <source>
        <dbReference type="PROSITE-ProRule" id="PRU00169"/>
    </source>
</evidence>
<dbReference type="Gene3D" id="3.40.50.2300">
    <property type="match status" value="1"/>
</dbReference>
<sequence>MSGEKTVFVVEDNGLNRISLETILEDNDFNIVGSYANAEEAWEALKNTQVDIVLIDINLAGDKDGLWLGSKIRKHNNMAFVYLTAYGDKETINKVKKTQPNGYLMKPYNEPTLLTTIDIAINNFTNYKKTSTSIYIKDNYVRVKLILEDINYIQSDGNYLHVFLDHKKHMIRAKLSDFLEQLPETLFTQVHQRYVINFSKVDLMGNGFVMISKEEIPVSRRYKARVEKLLTSF</sequence>
<dbReference type="PROSITE" id="PS50930">
    <property type="entry name" value="HTH_LYTTR"/>
    <property type="match status" value="1"/>
</dbReference>
<evidence type="ECO:0000256" key="1">
    <source>
        <dbReference type="ARBA" id="ARBA00022553"/>
    </source>
</evidence>
<evidence type="ECO:0000313" key="5">
    <source>
        <dbReference type="EMBL" id="MDT7833233.1"/>
    </source>
</evidence>
<dbReference type="Pfam" id="PF00072">
    <property type="entry name" value="Response_reg"/>
    <property type="match status" value="1"/>
</dbReference>
<dbReference type="Proteomes" id="UP001257277">
    <property type="component" value="Unassembled WGS sequence"/>
</dbReference>
<dbReference type="InterPro" id="IPR011006">
    <property type="entry name" value="CheY-like_superfamily"/>
</dbReference>
<comment type="caution">
    <text evidence="5">The sequence shown here is derived from an EMBL/GenBank/DDBJ whole genome shotgun (WGS) entry which is preliminary data.</text>
</comment>
<dbReference type="CDD" id="cd17534">
    <property type="entry name" value="REC_DC-like"/>
    <property type="match status" value="1"/>
</dbReference>
<proteinExistence type="predicted"/>
<evidence type="ECO:0000259" key="4">
    <source>
        <dbReference type="PROSITE" id="PS50930"/>
    </source>
</evidence>
<dbReference type="InterPro" id="IPR050595">
    <property type="entry name" value="Bact_response_regulator"/>
</dbReference>
<dbReference type="Pfam" id="PF04397">
    <property type="entry name" value="LytTR"/>
    <property type="match status" value="1"/>
</dbReference>
<dbReference type="InterPro" id="IPR007492">
    <property type="entry name" value="LytTR_DNA-bd_dom"/>
</dbReference>
<evidence type="ECO:0000313" key="6">
    <source>
        <dbReference type="Proteomes" id="UP001257277"/>
    </source>
</evidence>
<dbReference type="SMART" id="SM00850">
    <property type="entry name" value="LytTR"/>
    <property type="match status" value="1"/>
</dbReference>
<dbReference type="SUPFAM" id="SSF52172">
    <property type="entry name" value="CheY-like"/>
    <property type="match status" value="1"/>
</dbReference>
<dbReference type="PANTHER" id="PTHR44591:SF3">
    <property type="entry name" value="RESPONSE REGULATORY DOMAIN-CONTAINING PROTEIN"/>
    <property type="match status" value="1"/>
</dbReference>
<dbReference type="InterPro" id="IPR001789">
    <property type="entry name" value="Sig_transdc_resp-reg_receiver"/>
</dbReference>
<protein>
    <submittedName>
        <fullName evidence="5">Response regulator</fullName>
    </submittedName>
</protein>
<gene>
    <name evidence="5" type="ORF">RQM59_12620</name>
</gene>
<feature type="domain" description="HTH LytTR-type" evidence="4">
    <location>
        <begin position="134"/>
        <end position="232"/>
    </location>
</feature>